<keyword evidence="13" id="KW-1185">Reference proteome</keyword>
<dbReference type="PANTHER" id="PTHR38147">
    <property type="entry name" value="5-FORMAMINOIMIDAZOLE-4-CARBOXAMIDE-1-(BETA)-D-RIBOFURANOSYL 5'-MONOPHOSPHATE SYNTHETASE-RELATED"/>
    <property type="match status" value="1"/>
</dbReference>
<dbReference type="NCBIfam" id="NF009778">
    <property type="entry name" value="PRK13278.1-1"/>
    <property type="match status" value="1"/>
</dbReference>
<evidence type="ECO:0000256" key="7">
    <source>
        <dbReference type="ARBA" id="ARBA00022840"/>
    </source>
</evidence>
<dbReference type="InterPro" id="IPR023656">
    <property type="entry name" value="IMP_biosynth_PurP"/>
</dbReference>
<feature type="binding site" evidence="10">
    <location>
        <position position="234"/>
    </location>
    <ligand>
        <name>5-amino-1-(5-phospho-beta-D-ribosyl)imidazole-4-carboxamide</name>
        <dbReference type="ChEBI" id="CHEBI:58475"/>
    </ligand>
</feature>
<organism evidence="12 13">
    <name type="scientific">Saccharolobus caldissimus</name>
    <dbReference type="NCBI Taxonomy" id="1702097"/>
    <lineage>
        <taxon>Archaea</taxon>
        <taxon>Thermoproteota</taxon>
        <taxon>Thermoprotei</taxon>
        <taxon>Sulfolobales</taxon>
        <taxon>Sulfolobaceae</taxon>
        <taxon>Saccharolobus</taxon>
    </lineage>
</organism>
<dbReference type="EMBL" id="AP025226">
    <property type="protein sequence ID" value="BDB97136.1"/>
    <property type="molecule type" value="Genomic_DNA"/>
</dbReference>
<dbReference type="GO" id="GO:0006189">
    <property type="term" value="P:'de novo' IMP biosynthetic process"/>
    <property type="evidence" value="ECO:0007669"/>
    <property type="project" value="UniProtKB-UniRule"/>
</dbReference>
<dbReference type="InterPro" id="IPR013815">
    <property type="entry name" value="ATP_grasp_subdomain_1"/>
</dbReference>
<reference evidence="12 13" key="1">
    <citation type="journal article" date="2022" name="Microbiol. Resour. Announc.">
        <title>Complete Genome Sequence of the Hyperthermophilic and Acidophilic Archaeon Saccharolobus caldissimus Strain HS-3T.</title>
        <authorList>
            <person name="Sakai H.D."/>
            <person name="Kurosawa N."/>
        </authorList>
    </citation>
    <scope>NUCLEOTIDE SEQUENCE [LARGE SCALE GENOMIC DNA]</scope>
    <source>
        <strain evidence="12 13">JCM32116</strain>
    </source>
</reference>
<keyword evidence="5 10" id="KW-0547">Nucleotide-binding</keyword>
<dbReference type="SUPFAM" id="SSF56059">
    <property type="entry name" value="Glutathione synthetase ATP-binding domain-like"/>
    <property type="match status" value="1"/>
</dbReference>
<evidence type="ECO:0000256" key="8">
    <source>
        <dbReference type="ARBA" id="ARBA00022842"/>
    </source>
</evidence>
<protein>
    <recommendedName>
        <fullName evidence="10">5-formaminoimidazole-4-carboxamide-1-(beta)-D-ribofuranosyl 5'-monophosphate synthetase</fullName>
        <ecNumber evidence="10">6.3.4.23</ecNumber>
    </recommendedName>
    <alternativeName>
        <fullName evidence="10">5-aminoimidazole-4-carboxamide-1-beta-D-ribofuranosyl 5'-monophosphate--formate ligase</fullName>
    </alternativeName>
</protein>
<comment type="function">
    <text evidence="10">Catalyzes the ATP- and formate-dependent formylation of 5-aminoimidazole-4-carboxamide-1-beta-d-ribofuranosyl 5'-monophosphate (AICAR) to 5-formaminoimidazole-4-carboxamide-1-beta-d-ribofuranosyl 5'-monophosphate (FAICAR) in the absence of folates.</text>
</comment>
<evidence type="ECO:0000256" key="3">
    <source>
        <dbReference type="ARBA" id="ARBA00022598"/>
    </source>
</evidence>
<keyword evidence="3 10" id="KW-0436">Ligase</keyword>
<dbReference type="InterPro" id="IPR011761">
    <property type="entry name" value="ATP-grasp"/>
</dbReference>
<dbReference type="GO" id="GO:0005524">
    <property type="term" value="F:ATP binding"/>
    <property type="evidence" value="ECO:0007669"/>
    <property type="project" value="UniProtKB-UniRule"/>
</dbReference>
<dbReference type="InterPro" id="IPR009720">
    <property type="entry name" value="IMP_biosynth_PurP_C"/>
</dbReference>
<evidence type="ECO:0000256" key="6">
    <source>
        <dbReference type="ARBA" id="ARBA00022755"/>
    </source>
</evidence>
<keyword evidence="6 10" id="KW-0658">Purine biosynthesis</keyword>
<dbReference type="Proteomes" id="UP001319921">
    <property type="component" value="Chromosome"/>
</dbReference>
<comment type="catalytic activity">
    <reaction evidence="10">
        <text>5-amino-1-(5-phospho-beta-D-ribosyl)imidazole-4-carboxamide + formate + ATP = 5-formamido-1-(5-phospho-D-ribosyl)imidazole-4-carboxamide + ADP + phosphate</text>
        <dbReference type="Rhea" id="RHEA:24836"/>
        <dbReference type="ChEBI" id="CHEBI:15740"/>
        <dbReference type="ChEBI" id="CHEBI:30616"/>
        <dbReference type="ChEBI" id="CHEBI:43474"/>
        <dbReference type="ChEBI" id="CHEBI:58467"/>
        <dbReference type="ChEBI" id="CHEBI:58475"/>
        <dbReference type="ChEBI" id="CHEBI:456216"/>
        <dbReference type="EC" id="6.3.4.23"/>
    </reaction>
</comment>
<dbReference type="PIRSF" id="PIRSF004602">
    <property type="entry name" value="ATPgrasp_PurP"/>
    <property type="match status" value="1"/>
</dbReference>
<comment type="cofactor">
    <cofactor evidence="2">
        <name>Mg(2+)</name>
        <dbReference type="ChEBI" id="CHEBI:18420"/>
    </cofactor>
</comment>
<evidence type="ECO:0000313" key="13">
    <source>
        <dbReference type="Proteomes" id="UP001319921"/>
    </source>
</evidence>
<dbReference type="HAMAP" id="MF_01163">
    <property type="entry name" value="IMP_biosynth_PurP"/>
    <property type="match status" value="1"/>
</dbReference>
<dbReference type="Gene3D" id="3.40.50.20">
    <property type="match status" value="1"/>
</dbReference>
<dbReference type="Pfam" id="PF06973">
    <property type="entry name" value="DUF1297"/>
    <property type="match status" value="1"/>
</dbReference>
<dbReference type="AlphaFoldDB" id="A0AAQ4CMV5"/>
<evidence type="ECO:0000313" key="12">
    <source>
        <dbReference type="EMBL" id="BDB97136.1"/>
    </source>
</evidence>
<comment type="similarity">
    <text evidence="10">Belongs to the phosphohexose mutase family.</text>
</comment>
<feature type="binding site" evidence="10">
    <location>
        <position position="9"/>
    </location>
    <ligand>
        <name>5-amino-1-(5-phospho-beta-D-ribosyl)imidazole-4-carboxamide</name>
        <dbReference type="ChEBI" id="CHEBI:58475"/>
    </ligand>
</feature>
<dbReference type="GO" id="GO:0016879">
    <property type="term" value="F:ligase activity, forming carbon-nitrogen bonds"/>
    <property type="evidence" value="ECO:0007669"/>
    <property type="project" value="UniProtKB-UniRule"/>
</dbReference>
<dbReference type="InterPro" id="IPR016185">
    <property type="entry name" value="PreATP-grasp_dom_sf"/>
</dbReference>
<feature type="binding site" evidence="10">
    <location>
        <position position="206"/>
    </location>
    <ligand>
        <name>ATP</name>
        <dbReference type="ChEBI" id="CHEBI:30616"/>
    </ligand>
</feature>
<dbReference type="Gene3D" id="3.30.470.20">
    <property type="entry name" value="ATP-grasp fold, B domain"/>
    <property type="match status" value="1"/>
</dbReference>
<dbReference type="Gene3D" id="3.30.1490.20">
    <property type="entry name" value="ATP-grasp fold, A domain"/>
    <property type="match status" value="1"/>
</dbReference>
<keyword evidence="7 10" id="KW-0067">ATP-binding</keyword>
<dbReference type="Pfam" id="PF06849">
    <property type="entry name" value="DUF1246"/>
    <property type="match status" value="1"/>
</dbReference>
<feature type="binding site" evidence="10">
    <location>
        <position position="73"/>
    </location>
    <ligand>
        <name>5-amino-1-(5-phospho-beta-D-ribosyl)imidazole-4-carboxamide</name>
        <dbReference type="ChEBI" id="CHEBI:58475"/>
    </ligand>
</feature>
<dbReference type="RefSeq" id="WP_229571163.1">
    <property type="nucleotide sequence ID" value="NZ_AP025226.1"/>
</dbReference>
<comment type="cofactor">
    <cofactor evidence="1">
        <name>Mn(2+)</name>
        <dbReference type="ChEBI" id="CHEBI:29035"/>
    </cofactor>
</comment>
<dbReference type="GO" id="GO:0000287">
    <property type="term" value="F:magnesium ion binding"/>
    <property type="evidence" value="ECO:0007669"/>
    <property type="project" value="InterPro"/>
</dbReference>
<sequence>MIISTIGSHSALQILHGAKKEGFKTTVITDKKRENFYKNFYFIDFILSYEDLDDAVIKINSLKDDAILIPHGSLVEYLGKERVSKIETKIFGNKNIFEWEANQKKKMELLKKAGIKTPEIFESIEDIDRLVIIKLNGAKGGKGYFLAKNKEEAKEGITKLIQSKIIQDEDEIIIQEYVIGVPMYFQFFYSYILNRVEIFGIDIRYETNIDGIRRLPQQYISEREIKPTFVVVGNIPAVARESLLPVALDYANSFVNTTKQLIPPGMIGPFCLESIVTDDMDIVVFEFSGRIVAGTNLYINGSPYSWLYWDEPMSMGRRIAREIKMANEEDKLNLVTT</sequence>
<dbReference type="EC" id="6.3.4.23" evidence="10"/>
<evidence type="ECO:0000256" key="5">
    <source>
        <dbReference type="ARBA" id="ARBA00022741"/>
    </source>
</evidence>
<dbReference type="PANTHER" id="PTHR38147:SF2">
    <property type="entry name" value="5-FORMAMINOIMIDAZOLE-4-CARBOXAMIDE-1-(BETA)-D-RIBOFURANOSYL 5'-MONOPHOSPHATE SYNTHETASE"/>
    <property type="match status" value="1"/>
</dbReference>
<name>A0AAQ4CMV5_9CREN</name>
<comment type="pathway">
    <text evidence="10">Purine metabolism; IMP biosynthesis via de novo pathway; 5-formamido-1-(5-phospho-D-ribosyl)imidazole-4-carboxamide from 5-amino-1-(5-phospho-D-ribosyl)imidazole-4-carboxamide (formate route): step 1/1.</text>
</comment>
<evidence type="ECO:0000256" key="10">
    <source>
        <dbReference type="HAMAP-Rule" id="MF_01163"/>
    </source>
</evidence>
<dbReference type="KEGG" id="scas:SACC_01530"/>
<keyword evidence="4" id="KW-0479">Metal-binding</keyword>
<keyword evidence="8" id="KW-0460">Magnesium</keyword>
<keyword evidence="9" id="KW-0464">Manganese</keyword>
<proteinExistence type="inferred from homology"/>
<accession>A0AAQ4CMV5</accession>
<evidence type="ECO:0000256" key="4">
    <source>
        <dbReference type="ARBA" id="ARBA00022723"/>
    </source>
</evidence>
<gene>
    <name evidence="10" type="primary">purP</name>
    <name evidence="12" type="ORF">SACC_01530</name>
</gene>
<dbReference type="PROSITE" id="PS50975">
    <property type="entry name" value="ATP_GRASP"/>
    <property type="match status" value="1"/>
</dbReference>
<evidence type="ECO:0000256" key="9">
    <source>
        <dbReference type="ARBA" id="ARBA00023211"/>
    </source>
</evidence>
<feature type="domain" description="ATP-grasp" evidence="11">
    <location>
        <begin position="94"/>
        <end position="324"/>
    </location>
</feature>
<evidence type="ECO:0000256" key="1">
    <source>
        <dbReference type="ARBA" id="ARBA00001936"/>
    </source>
</evidence>
<dbReference type="SUPFAM" id="SSF52440">
    <property type="entry name" value="PreATP-grasp domain"/>
    <property type="match status" value="1"/>
</dbReference>
<dbReference type="GeneID" id="68864872"/>
<evidence type="ECO:0000259" key="11">
    <source>
        <dbReference type="PROSITE" id="PS50975"/>
    </source>
</evidence>
<dbReference type="InterPro" id="IPR010672">
    <property type="entry name" value="IMP_biosynth_PurP_N"/>
</dbReference>
<evidence type="ECO:0000256" key="2">
    <source>
        <dbReference type="ARBA" id="ARBA00001946"/>
    </source>
</evidence>